<dbReference type="OrthoDB" id="3193353at2759"/>
<evidence type="ECO:0000256" key="1">
    <source>
        <dbReference type="SAM" id="MobiDB-lite"/>
    </source>
</evidence>
<evidence type="ECO:0000313" key="3">
    <source>
        <dbReference type="EMBL" id="KLO13226.1"/>
    </source>
</evidence>
<accession>A0A0H2S8M1</accession>
<dbReference type="EMBL" id="KQ085963">
    <property type="protein sequence ID" value="KLO13226.1"/>
    <property type="molecule type" value="Genomic_DNA"/>
</dbReference>
<dbReference type="AlphaFoldDB" id="A0A0H2S8M1"/>
<feature type="domain" description="F-box" evidence="2">
    <location>
        <begin position="59"/>
        <end position="105"/>
    </location>
</feature>
<name>A0A0H2S8M1_9AGAM</name>
<evidence type="ECO:0000313" key="4">
    <source>
        <dbReference type="Proteomes" id="UP000053477"/>
    </source>
</evidence>
<dbReference type="InterPro" id="IPR001810">
    <property type="entry name" value="F-box_dom"/>
</dbReference>
<feature type="region of interest" description="Disordered" evidence="1">
    <location>
        <begin position="185"/>
        <end position="208"/>
    </location>
</feature>
<dbReference type="Proteomes" id="UP000053477">
    <property type="component" value="Unassembled WGS sequence"/>
</dbReference>
<proteinExistence type="predicted"/>
<keyword evidence="4" id="KW-1185">Reference proteome</keyword>
<dbReference type="InterPro" id="IPR036047">
    <property type="entry name" value="F-box-like_dom_sf"/>
</dbReference>
<gene>
    <name evidence="3" type="ORF">SCHPADRAFT_928708</name>
</gene>
<protein>
    <recommendedName>
        <fullName evidence="2">F-box domain-containing protein</fullName>
    </recommendedName>
</protein>
<dbReference type="STRING" id="27342.A0A0H2S8M1"/>
<dbReference type="InParanoid" id="A0A0H2S8M1"/>
<evidence type="ECO:0000259" key="2">
    <source>
        <dbReference type="PROSITE" id="PS50181"/>
    </source>
</evidence>
<feature type="compositionally biased region" description="Low complexity" evidence="1">
    <location>
        <begin position="191"/>
        <end position="202"/>
    </location>
</feature>
<dbReference type="PROSITE" id="PS50181">
    <property type="entry name" value="FBOX"/>
    <property type="match status" value="1"/>
</dbReference>
<reference evidence="3 4" key="1">
    <citation type="submission" date="2015-04" db="EMBL/GenBank/DDBJ databases">
        <title>Complete genome sequence of Schizopora paradoxa KUC8140, a cosmopolitan wood degrader in East Asia.</title>
        <authorList>
            <consortium name="DOE Joint Genome Institute"/>
            <person name="Min B."/>
            <person name="Park H."/>
            <person name="Jang Y."/>
            <person name="Kim J.-J."/>
            <person name="Kim K.H."/>
            <person name="Pangilinan J."/>
            <person name="Lipzen A."/>
            <person name="Riley R."/>
            <person name="Grigoriev I.V."/>
            <person name="Spatafora J.W."/>
            <person name="Choi I.-G."/>
        </authorList>
    </citation>
    <scope>NUCLEOTIDE SEQUENCE [LARGE SCALE GENOMIC DNA]</scope>
    <source>
        <strain evidence="3 4">KUC8140</strain>
    </source>
</reference>
<sequence>MPHSRRTYAHPTRSIRKRYHRDNPIRTKSDAKRSEADLEIEIKQMQDGRESNALSVDRRVSLTTLDEDVALQIFSDLNVEDVISLRKTSKDLTILSRFRTVWHNALISNVLSQNLPIPSLPSPFPAFKSLPDLQSLSSEELEILTRESLAVRDNWTSPAPTRTFCARLRTKVMRLLSVTFLPSPSPLGPDTASSSSTSAHAADYSQGRPNSEWLSGRYFVTFGYIAEGLYSLQIWDAEAVLDSSSTSSSTDRICRNDEEDPDNIKLVGEWLGSGRATGLAVCNNVTADEGTLNGFCSCYQDRQSSAQRSTLRIFSFNPHRQDIHDSGVYSREDSLRALRSVTLARPVTLVALTDSRVILQLKGIDVADEFLLLVRDWRTGWTTNNDWEAVLRPSKHGMGKTILSIRVIHDFIVVFRESVVDIYFLPSDFNLPGDATDLSEEVPSYVSVDGSPSSSPRYAPSPSKVHRILLRPSASHKWTWSLNSLAVTERYSWYHERRQASCRLCEGTTKFASGRSCQCVYRPLSLAVRFDSYFPWPVNLIHHFVVHTSPEFDPSALNPLDFAIPINGAPHSNEEIAPCSPFVLPPQNTYTIPSSVRLFGRTALVLGSHGTLVWLDSESDYVPLPLLHQGSADRMAHASAAHNTDEGDEQIETEGYAFAAGTGERIASIQIPLTIPLSGDSQTTNTNSGKEPLVPTSERVLPSLIAARSMEGWTAVATDERAGRIVVGDSEGFVEVWDYY</sequence>
<organism evidence="3 4">
    <name type="scientific">Schizopora paradoxa</name>
    <dbReference type="NCBI Taxonomy" id="27342"/>
    <lineage>
        <taxon>Eukaryota</taxon>
        <taxon>Fungi</taxon>
        <taxon>Dikarya</taxon>
        <taxon>Basidiomycota</taxon>
        <taxon>Agaricomycotina</taxon>
        <taxon>Agaricomycetes</taxon>
        <taxon>Hymenochaetales</taxon>
        <taxon>Schizoporaceae</taxon>
        <taxon>Schizopora</taxon>
    </lineage>
</organism>
<dbReference type="SUPFAM" id="SSF81383">
    <property type="entry name" value="F-box domain"/>
    <property type="match status" value="1"/>
</dbReference>